<reference evidence="4 5" key="1">
    <citation type="submission" date="2013-03" db="EMBL/GenBank/DDBJ databases">
        <title>The Genome Sequence of Enterococcus columbae ATCC_51263 (PacBio/Illumina hybrid assembly).</title>
        <authorList>
            <consortium name="The Broad Institute Genomics Platform"/>
            <consortium name="The Broad Institute Genome Sequencing Center for Infectious Disease"/>
            <person name="Earl A."/>
            <person name="Russ C."/>
            <person name="Gilmore M."/>
            <person name="Surin D."/>
            <person name="Walker B."/>
            <person name="Young S."/>
            <person name="Zeng Q."/>
            <person name="Gargeya S."/>
            <person name="Fitzgerald M."/>
            <person name="Haas B."/>
            <person name="Abouelleil A."/>
            <person name="Allen A.W."/>
            <person name="Alvarado L."/>
            <person name="Arachchi H.M."/>
            <person name="Berlin A.M."/>
            <person name="Chapman S.B."/>
            <person name="Gainer-Dewar J."/>
            <person name="Goldberg J."/>
            <person name="Griggs A."/>
            <person name="Gujja S."/>
            <person name="Hansen M."/>
            <person name="Howarth C."/>
            <person name="Imamovic A."/>
            <person name="Ireland A."/>
            <person name="Larimer J."/>
            <person name="McCowan C."/>
            <person name="Murphy C."/>
            <person name="Pearson M."/>
            <person name="Poon T.W."/>
            <person name="Priest M."/>
            <person name="Roberts A."/>
            <person name="Saif S."/>
            <person name="Shea T."/>
            <person name="Sisk P."/>
            <person name="Sykes S."/>
            <person name="Wortman J."/>
            <person name="Nusbaum C."/>
            <person name="Birren B."/>
        </authorList>
    </citation>
    <scope>NUCLEOTIDE SEQUENCE [LARGE SCALE GENOMIC DNA]</scope>
    <source>
        <strain evidence="4 5">ATCC 51263</strain>
    </source>
</reference>
<evidence type="ECO:0000259" key="3">
    <source>
        <dbReference type="PROSITE" id="PS51371"/>
    </source>
</evidence>
<proteinExistence type="predicted"/>
<dbReference type="PATRIC" id="fig|1121865.3.peg.1360"/>
<dbReference type="InterPro" id="IPR000644">
    <property type="entry name" value="CBS_dom"/>
</dbReference>
<dbReference type="PANTHER" id="PTHR48108:SF26">
    <property type="entry name" value="CBS DOMAIN-CONTAINING PROTEIN DDB_G0289609"/>
    <property type="match status" value="1"/>
</dbReference>
<gene>
    <name evidence="4" type="ORF">I568_02013</name>
</gene>
<dbReference type="AlphaFoldDB" id="S1N3Z1"/>
<accession>S1N3Z1</accession>
<dbReference type="Gene3D" id="3.10.580.10">
    <property type="entry name" value="CBS-domain"/>
    <property type="match status" value="1"/>
</dbReference>
<evidence type="ECO:0000313" key="5">
    <source>
        <dbReference type="Proteomes" id="UP000014113"/>
    </source>
</evidence>
<dbReference type="CDD" id="cd04643">
    <property type="entry name" value="CBS_pair_bac"/>
    <property type="match status" value="1"/>
</dbReference>
<comment type="caution">
    <text evidence="4">The sequence shown here is derived from an EMBL/GenBank/DDBJ whole genome shotgun (WGS) entry which is preliminary data.</text>
</comment>
<feature type="domain" description="CBS" evidence="3">
    <location>
        <begin position="18"/>
        <end position="79"/>
    </location>
</feature>
<dbReference type="STRING" id="1121865.OMW_01399"/>
<dbReference type="Pfam" id="PF00571">
    <property type="entry name" value="CBS"/>
    <property type="match status" value="2"/>
</dbReference>
<organism evidence="4 5">
    <name type="scientific">Enterococcus columbae DSM 7374 = ATCC 51263</name>
    <dbReference type="NCBI Taxonomy" id="1121865"/>
    <lineage>
        <taxon>Bacteria</taxon>
        <taxon>Bacillati</taxon>
        <taxon>Bacillota</taxon>
        <taxon>Bacilli</taxon>
        <taxon>Lactobacillales</taxon>
        <taxon>Enterococcaceae</taxon>
        <taxon>Enterococcus</taxon>
    </lineage>
</organism>
<dbReference type="SMART" id="SM00116">
    <property type="entry name" value="CBS"/>
    <property type="match status" value="2"/>
</dbReference>
<name>S1N3Z1_9ENTE</name>
<dbReference type="InterPro" id="IPR048125">
    <property type="entry name" value="CBS_CbpB"/>
</dbReference>
<keyword evidence="2" id="KW-0129">CBS domain</keyword>
<sequence length="154" mass="17533">MISKKMQAILLDSGATFYQDALDVATLYESHPLDHALLILLRTRYSKVPVLNDCEQLVGLIGIVDILNLAVDIEGLKPEKLKQRQVWEVMETDYPKVLLGEPLEKIFHLLVDQNFLAVVDEFGYFLGIITRKSVLKSVNHLLHTVEKTYDLQAK</sequence>
<dbReference type="InterPro" id="IPR051462">
    <property type="entry name" value="CBS_domain-containing"/>
</dbReference>
<dbReference type="RefSeq" id="WP_016183539.1">
    <property type="nucleotide sequence ID" value="NZ_JXKI01000004.1"/>
</dbReference>
<keyword evidence="5" id="KW-1185">Reference proteome</keyword>
<dbReference type="InterPro" id="IPR046342">
    <property type="entry name" value="CBS_dom_sf"/>
</dbReference>
<dbReference type="PANTHER" id="PTHR48108">
    <property type="entry name" value="CBS DOMAIN-CONTAINING PROTEIN CBSX2, CHLOROPLASTIC"/>
    <property type="match status" value="1"/>
</dbReference>
<dbReference type="PROSITE" id="PS51371">
    <property type="entry name" value="CBS"/>
    <property type="match status" value="1"/>
</dbReference>
<dbReference type="NCBIfam" id="NF041630">
    <property type="entry name" value="CBS_CbpB"/>
    <property type="match status" value="1"/>
</dbReference>
<dbReference type="SUPFAM" id="SSF54631">
    <property type="entry name" value="CBS-domain pair"/>
    <property type="match status" value="1"/>
</dbReference>
<dbReference type="EMBL" id="ASWJ01000009">
    <property type="protein sequence ID" value="EOW80313.1"/>
    <property type="molecule type" value="Genomic_DNA"/>
</dbReference>
<evidence type="ECO:0000256" key="2">
    <source>
        <dbReference type="PROSITE-ProRule" id="PRU00703"/>
    </source>
</evidence>
<dbReference type="Proteomes" id="UP000014113">
    <property type="component" value="Unassembled WGS sequence"/>
</dbReference>
<evidence type="ECO:0000256" key="1">
    <source>
        <dbReference type="ARBA" id="ARBA00022737"/>
    </source>
</evidence>
<dbReference type="eggNOG" id="COG0517">
    <property type="taxonomic scope" value="Bacteria"/>
</dbReference>
<protein>
    <recommendedName>
        <fullName evidence="3">CBS domain-containing protein</fullName>
    </recommendedName>
</protein>
<keyword evidence="1" id="KW-0677">Repeat</keyword>
<evidence type="ECO:0000313" key="4">
    <source>
        <dbReference type="EMBL" id="EOW80313.1"/>
    </source>
</evidence>
<dbReference type="OrthoDB" id="2375431at2"/>